<dbReference type="EMBL" id="JACTNZ010000007">
    <property type="protein sequence ID" value="KAG5540269.1"/>
    <property type="molecule type" value="Genomic_DNA"/>
</dbReference>
<proteinExistence type="predicted"/>
<organism evidence="2 3">
    <name type="scientific">Rhododendron griersonianum</name>
    <dbReference type="NCBI Taxonomy" id="479676"/>
    <lineage>
        <taxon>Eukaryota</taxon>
        <taxon>Viridiplantae</taxon>
        <taxon>Streptophyta</taxon>
        <taxon>Embryophyta</taxon>
        <taxon>Tracheophyta</taxon>
        <taxon>Spermatophyta</taxon>
        <taxon>Magnoliopsida</taxon>
        <taxon>eudicotyledons</taxon>
        <taxon>Gunneridae</taxon>
        <taxon>Pentapetalae</taxon>
        <taxon>asterids</taxon>
        <taxon>Ericales</taxon>
        <taxon>Ericaceae</taxon>
        <taxon>Ericoideae</taxon>
        <taxon>Rhodoreae</taxon>
        <taxon>Rhododendron</taxon>
    </lineage>
</organism>
<protein>
    <submittedName>
        <fullName evidence="2">Uncharacterized protein</fullName>
    </submittedName>
</protein>
<evidence type="ECO:0000313" key="2">
    <source>
        <dbReference type="EMBL" id="KAG5540269.1"/>
    </source>
</evidence>
<accession>A0AAV6JL35</accession>
<keyword evidence="3" id="KW-1185">Reference proteome</keyword>
<evidence type="ECO:0000313" key="3">
    <source>
        <dbReference type="Proteomes" id="UP000823749"/>
    </source>
</evidence>
<dbReference type="Proteomes" id="UP000823749">
    <property type="component" value="Chromosome 7"/>
</dbReference>
<evidence type="ECO:0000256" key="1">
    <source>
        <dbReference type="SAM" id="MobiDB-lite"/>
    </source>
</evidence>
<name>A0AAV6JL35_9ERIC</name>
<feature type="compositionally biased region" description="Basic residues" evidence="1">
    <location>
        <begin position="54"/>
        <end position="64"/>
    </location>
</feature>
<comment type="caution">
    <text evidence="2">The sequence shown here is derived from an EMBL/GenBank/DDBJ whole genome shotgun (WGS) entry which is preliminary data.</text>
</comment>
<dbReference type="AlphaFoldDB" id="A0AAV6JL35"/>
<sequence>MLYLTTSSYRFYCSGPDKWGSVPNPRAIFPRAPEGSVPTPETYYRGLRTDPPSRHPRASYRPPKRSTEGSRASPLRLMRHSIEKNPREGLTWPCAPSNLIVGGSLGNLSPSDLLQVRRRTSGAAEEGT</sequence>
<feature type="region of interest" description="Disordered" evidence="1">
    <location>
        <begin position="104"/>
        <end position="128"/>
    </location>
</feature>
<gene>
    <name evidence="2" type="ORF">RHGRI_020488</name>
</gene>
<reference evidence="2" key="1">
    <citation type="submission" date="2020-08" db="EMBL/GenBank/DDBJ databases">
        <title>Plant Genome Project.</title>
        <authorList>
            <person name="Zhang R.-G."/>
        </authorList>
    </citation>
    <scope>NUCLEOTIDE SEQUENCE</scope>
    <source>
        <strain evidence="2">WSP0</strain>
        <tissue evidence="2">Leaf</tissue>
    </source>
</reference>
<feature type="region of interest" description="Disordered" evidence="1">
    <location>
        <begin position="28"/>
        <end position="77"/>
    </location>
</feature>